<feature type="domain" description="EGF-like" evidence="7">
    <location>
        <begin position="140"/>
        <end position="169"/>
    </location>
</feature>
<sequence>MEGGREQEPGADLRFNGTFMAKKCSRRTKRCLSQGEWRKKAGRVLLKTAVRSLSWCHHGGRKEPMSYNCDGEKCSKATITSSPLSPSPPHLPSSGVKSQQLPQDFLDQFSQVSSSNSGDRKHRDASAVLPFIGLTGTAEQSRSCCKNGGTCILGSFCACPAFFTGRNCEYDQRIRSCGLISHGEWVQKGCSYCRCGYGILHCFANIFHKDCDDSEELRWFSSSGARALQMKSFLAAAQLLFLLLFFL</sequence>
<keyword evidence="2 5" id="KW-0245">EGF-like domain</keyword>
<name>A0A4Z2BKH4_9TELE</name>
<evidence type="ECO:0000256" key="2">
    <source>
        <dbReference type="ARBA" id="ARBA00022536"/>
    </source>
</evidence>
<dbReference type="PROSITE" id="PS00022">
    <property type="entry name" value="EGF_1"/>
    <property type="match status" value="1"/>
</dbReference>
<organism evidence="8 9">
    <name type="scientific">Takifugu bimaculatus</name>
    <dbReference type="NCBI Taxonomy" id="433685"/>
    <lineage>
        <taxon>Eukaryota</taxon>
        <taxon>Metazoa</taxon>
        <taxon>Chordata</taxon>
        <taxon>Craniata</taxon>
        <taxon>Vertebrata</taxon>
        <taxon>Euteleostomi</taxon>
        <taxon>Actinopterygii</taxon>
        <taxon>Neopterygii</taxon>
        <taxon>Teleostei</taxon>
        <taxon>Neoteleostei</taxon>
        <taxon>Acanthomorphata</taxon>
        <taxon>Eupercaria</taxon>
        <taxon>Tetraodontiformes</taxon>
        <taxon>Tetradontoidea</taxon>
        <taxon>Tetraodontidae</taxon>
        <taxon>Takifugu</taxon>
    </lineage>
</organism>
<comment type="caution">
    <text evidence="8">The sequence shown here is derived from an EMBL/GenBank/DDBJ whole genome shotgun (WGS) entry which is preliminary data.</text>
</comment>
<evidence type="ECO:0000256" key="4">
    <source>
        <dbReference type="ARBA" id="ARBA00023180"/>
    </source>
</evidence>
<dbReference type="AlphaFoldDB" id="A0A4Z2BKH4"/>
<keyword evidence="9" id="KW-1185">Reference proteome</keyword>
<evidence type="ECO:0000313" key="9">
    <source>
        <dbReference type="Proteomes" id="UP000516260"/>
    </source>
</evidence>
<dbReference type="GO" id="GO:0007165">
    <property type="term" value="P:signal transduction"/>
    <property type="evidence" value="ECO:0007669"/>
    <property type="project" value="UniProtKB-ARBA"/>
</dbReference>
<evidence type="ECO:0000256" key="1">
    <source>
        <dbReference type="ARBA" id="ARBA00007384"/>
    </source>
</evidence>
<dbReference type="Pfam" id="PF09443">
    <property type="entry name" value="CFC"/>
    <property type="match status" value="1"/>
</dbReference>
<dbReference type="InterPro" id="IPR000742">
    <property type="entry name" value="EGF"/>
</dbReference>
<feature type="region of interest" description="Disordered" evidence="6">
    <location>
        <begin position="79"/>
        <end position="98"/>
    </location>
</feature>
<dbReference type="InterPro" id="IPR019011">
    <property type="entry name" value="Cryptic/Cripto_CFC-dom"/>
</dbReference>
<evidence type="ECO:0000313" key="8">
    <source>
        <dbReference type="EMBL" id="TNM92432.1"/>
    </source>
</evidence>
<keyword evidence="3 5" id="KW-1015">Disulfide bond</keyword>
<reference evidence="8 9" key="1">
    <citation type="submission" date="2019-04" db="EMBL/GenBank/DDBJ databases">
        <title>The sequence and de novo assembly of Takifugu bimaculatus genome using PacBio and Hi-C technologies.</title>
        <authorList>
            <person name="Xu P."/>
            <person name="Liu B."/>
            <person name="Zhou Z."/>
        </authorList>
    </citation>
    <scope>NUCLEOTIDE SEQUENCE [LARGE SCALE GENOMIC DNA]</scope>
    <source>
        <strain evidence="8">TB-2018</strain>
        <tissue evidence="8">Muscle</tissue>
    </source>
</reference>
<dbReference type="SUPFAM" id="SSF57196">
    <property type="entry name" value="EGF/Laminin"/>
    <property type="match status" value="2"/>
</dbReference>
<evidence type="ECO:0000256" key="6">
    <source>
        <dbReference type="SAM" id="MobiDB-lite"/>
    </source>
</evidence>
<comment type="caution">
    <text evidence="5">Lacks conserved residue(s) required for the propagation of feature annotation.</text>
</comment>
<evidence type="ECO:0000259" key="7">
    <source>
        <dbReference type="PROSITE" id="PS50026"/>
    </source>
</evidence>
<feature type="disulfide bond" evidence="5">
    <location>
        <begin position="159"/>
        <end position="168"/>
    </location>
</feature>
<gene>
    <name evidence="8" type="ORF">fugu_019444</name>
</gene>
<accession>A0A4Z2BKH4</accession>
<keyword evidence="4" id="KW-0325">Glycoprotein</keyword>
<dbReference type="CDD" id="cd00054">
    <property type="entry name" value="EGF_CA"/>
    <property type="match status" value="1"/>
</dbReference>
<dbReference type="FunFam" id="2.10.25.10:FF:000421">
    <property type="entry name" value="Teratocarcinoma-derived growth factor"/>
    <property type="match status" value="1"/>
</dbReference>
<dbReference type="PROSITE" id="PS50026">
    <property type="entry name" value="EGF_3"/>
    <property type="match status" value="1"/>
</dbReference>
<evidence type="ECO:0000256" key="3">
    <source>
        <dbReference type="ARBA" id="ARBA00023157"/>
    </source>
</evidence>
<protein>
    <recommendedName>
        <fullName evidence="7">EGF-like domain-containing protein</fullName>
    </recommendedName>
</protein>
<dbReference type="Gene3D" id="2.10.25.10">
    <property type="entry name" value="Laminin"/>
    <property type="match status" value="1"/>
</dbReference>
<comment type="similarity">
    <text evidence="1">Belongs to the EGF-CFC (Cripto-1/FRL1/Cryptic) family.</text>
</comment>
<evidence type="ECO:0000256" key="5">
    <source>
        <dbReference type="PROSITE-ProRule" id="PRU00076"/>
    </source>
</evidence>
<dbReference type="Proteomes" id="UP000516260">
    <property type="component" value="Chromosome 21"/>
</dbReference>
<dbReference type="EMBL" id="SWLE01000014">
    <property type="protein sequence ID" value="TNM92432.1"/>
    <property type="molecule type" value="Genomic_DNA"/>
</dbReference>
<proteinExistence type="inferred from homology"/>